<reference evidence="2" key="1">
    <citation type="journal article" date="2023" name="Int. J. Syst. Evol. Microbiol.">
        <title>&lt;i&gt;Holtiella tumoricola&lt;/i&gt; gen. nov. sp. nov., isolated from a human clinical sample.</title>
        <authorList>
            <person name="Allen-Vercoe E."/>
            <person name="Daigneault M.C."/>
            <person name="Vancuren S.J."/>
            <person name="Cochrane K."/>
            <person name="O'Neal L.L."/>
            <person name="Sankaranarayanan K."/>
            <person name="Lawson P.A."/>
        </authorList>
    </citation>
    <scope>NUCLEOTIDE SEQUENCE</scope>
    <source>
        <strain evidence="2">CC70A</strain>
    </source>
</reference>
<comment type="caution">
    <text evidence="2">The sequence shown here is derived from an EMBL/GenBank/DDBJ whole genome shotgun (WGS) entry which is preliminary data.</text>
</comment>
<feature type="coiled-coil region" evidence="1">
    <location>
        <begin position="51"/>
        <end position="85"/>
    </location>
</feature>
<evidence type="ECO:0000313" key="2">
    <source>
        <dbReference type="EMBL" id="MDA3731554.1"/>
    </source>
</evidence>
<sequence>MVIWKDDMPYIVREVDDLKDIVPEEIFEPLKEFIEDCVDNSEEIERLNDVIESLEYASGKYESECEELEEALENLKEKYFDSKQVIEALKDFRDVMDNSKLTKDQVYYWDKLKDAVDSL</sequence>
<dbReference type="AlphaFoldDB" id="A0AA42J0M6"/>
<name>A0AA42J0M6_9FIRM</name>
<organism evidence="2 3">
    <name type="scientific">Holtiella tumoricola</name>
    <dbReference type="NCBI Taxonomy" id="3018743"/>
    <lineage>
        <taxon>Bacteria</taxon>
        <taxon>Bacillati</taxon>
        <taxon>Bacillota</taxon>
        <taxon>Clostridia</taxon>
        <taxon>Lachnospirales</taxon>
        <taxon>Cellulosilyticaceae</taxon>
        <taxon>Holtiella</taxon>
    </lineage>
</organism>
<dbReference type="EMBL" id="JAQIFT010000039">
    <property type="protein sequence ID" value="MDA3731554.1"/>
    <property type="molecule type" value="Genomic_DNA"/>
</dbReference>
<evidence type="ECO:0000313" key="3">
    <source>
        <dbReference type="Proteomes" id="UP001169242"/>
    </source>
</evidence>
<evidence type="ECO:0000256" key="1">
    <source>
        <dbReference type="SAM" id="Coils"/>
    </source>
</evidence>
<keyword evidence="3" id="KW-1185">Reference proteome</keyword>
<dbReference type="RefSeq" id="WP_271011921.1">
    <property type="nucleotide sequence ID" value="NZ_JAQIFT010000039.1"/>
</dbReference>
<protein>
    <submittedName>
        <fullName evidence="2">Uncharacterized protein</fullName>
    </submittedName>
</protein>
<proteinExistence type="predicted"/>
<accession>A0AA42J0M6</accession>
<keyword evidence="1" id="KW-0175">Coiled coil</keyword>
<gene>
    <name evidence="2" type="ORF">PBV87_08715</name>
</gene>
<dbReference type="Proteomes" id="UP001169242">
    <property type="component" value="Unassembled WGS sequence"/>
</dbReference>